<dbReference type="PANTHER" id="PTHR40588">
    <property type="entry name" value="MRNA INTERFERASE TOXIN YAFQ"/>
    <property type="match status" value="1"/>
</dbReference>
<comment type="caution">
    <text evidence="2">The sequence shown here is derived from an EMBL/GenBank/DDBJ whole genome shotgun (WGS) entry which is preliminary data.</text>
</comment>
<evidence type="ECO:0000256" key="1">
    <source>
        <dbReference type="ARBA" id="ARBA00022649"/>
    </source>
</evidence>
<dbReference type="PANTHER" id="PTHR40588:SF1">
    <property type="entry name" value="MRNA INTERFERASE TOXIN YAFQ"/>
    <property type="match status" value="1"/>
</dbReference>
<dbReference type="GO" id="GO:0004521">
    <property type="term" value="F:RNA endonuclease activity"/>
    <property type="evidence" value="ECO:0007669"/>
    <property type="project" value="TreeGrafter"/>
</dbReference>
<dbReference type="Gene3D" id="3.30.2310.20">
    <property type="entry name" value="RelE-like"/>
    <property type="match status" value="1"/>
</dbReference>
<proteinExistence type="predicted"/>
<dbReference type="GO" id="GO:0006415">
    <property type="term" value="P:translational termination"/>
    <property type="evidence" value="ECO:0007669"/>
    <property type="project" value="TreeGrafter"/>
</dbReference>
<protein>
    <submittedName>
        <fullName evidence="2">RelE/StbE family addiction module toxin</fullName>
    </submittedName>
</protein>
<dbReference type="NCBIfam" id="TIGR02385">
    <property type="entry name" value="RelE_StbE"/>
    <property type="match status" value="1"/>
</dbReference>
<keyword evidence="1" id="KW-1277">Toxin-antitoxin system</keyword>
<dbReference type="InterPro" id="IPR004386">
    <property type="entry name" value="Toxin_YafQ-like"/>
</dbReference>
<evidence type="ECO:0000313" key="2">
    <source>
        <dbReference type="EMBL" id="EFG26026.2"/>
    </source>
</evidence>
<dbReference type="eggNOG" id="COG3041">
    <property type="taxonomic scope" value="Bacteria"/>
</dbReference>
<dbReference type="Proteomes" id="UP000005777">
    <property type="component" value="Unassembled WGS sequence"/>
</dbReference>
<dbReference type="InterPro" id="IPR007712">
    <property type="entry name" value="RelE/ParE_toxin"/>
</dbReference>
<sequence length="110" mass="12787">MISMSGLTGLMQIKTTRLFNRQVKKLAKKHFPVKVLKPCVRGIVDHDEVVLRRIKDHALQGRWKGYREFHPSRYGNYGHSYDGWVVVYRLDLDELVLLLVATGSHEILDK</sequence>
<dbReference type="Pfam" id="PF15738">
    <property type="entry name" value="YafQ_toxin"/>
    <property type="match status" value="1"/>
</dbReference>
<dbReference type="AlphaFoldDB" id="W5IGS2"/>
<organism evidence="2 3">
    <name type="scientific">Scardovia inopinata F0304</name>
    <dbReference type="NCBI Taxonomy" id="641146"/>
    <lineage>
        <taxon>Bacteria</taxon>
        <taxon>Bacillati</taxon>
        <taxon>Actinomycetota</taxon>
        <taxon>Actinomycetes</taxon>
        <taxon>Bifidobacteriales</taxon>
        <taxon>Bifidobacteriaceae</taxon>
        <taxon>Scardovia</taxon>
    </lineage>
</organism>
<gene>
    <name evidence="2" type="ORF">HMPREF9020_01098</name>
</gene>
<dbReference type="HOGENOM" id="CLU_161929_1_1_11"/>
<accession>W5IGS2</accession>
<reference evidence="2 3" key="1">
    <citation type="submission" date="2012-01" db="EMBL/GenBank/DDBJ databases">
        <title>The Genome Sequence of Scardovia inopinata F0304.</title>
        <authorList>
            <consortium name="The Broad Institute Genome Sequencing Platform"/>
            <person name="Earl A."/>
            <person name="Ward D."/>
            <person name="Feldgarden M."/>
            <person name="Gevers D."/>
            <person name="Izard J."/>
            <person name="Baranova O.V."/>
            <person name="Blanton J.M."/>
            <person name="Tanner A.C."/>
            <person name="Dewhirst F.E."/>
            <person name="Young S.K."/>
            <person name="Zeng Q."/>
            <person name="Gargeya S."/>
            <person name="Fitzgerald M."/>
            <person name="Haas B."/>
            <person name="Abouelleil A."/>
            <person name="Alvarado L."/>
            <person name="Arachchi H.M."/>
            <person name="Berlin A."/>
            <person name="Chapman S.B."/>
            <person name="Gearin G."/>
            <person name="Goldberg J."/>
            <person name="Griggs A."/>
            <person name="Gujja S."/>
            <person name="Hansen M."/>
            <person name="Heiman D."/>
            <person name="Howarth C."/>
            <person name="Larimer J."/>
            <person name="Lui A."/>
            <person name="MacDonald P.J."/>
            <person name="McCowen C."/>
            <person name="Montmayeur A."/>
            <person name="Murphy C."/>
            <person name="Neiman D."/>
            <person name="Pearson M."/>
            <person name="Priest M."/>
            <person name="Roberts A."/>
            <person name="Saif S."/>
            <person name="Shea T."/>
            <person name="Sisk P."/>
            <person name="Stolte C."/>
            <person name="Sykes S."/>
            <person name="Wortman J."/>
            <person name="Nusbaum C."/>
            <person name="Birren B."/>
        </authorList>
    </citation>
    <scope>NUCLEOTIDE SEQUENCE [LARGE SCALE GENOMIC DNA]</scope>
    <source>
        <strain evidence="2 3">F0304</strain>
    </source>
</reference>
<name>W5IGS2_SCAIO</name>
<keyword evidence="3" id="KW-1185">Reference proteome</keyword>
<dbReference type="EMBL" id="ADCX01000007">
    <property type="protein sequence ID" value="EFG26026.2"/>
    <property type="molecule type" value="Genomic_DNA"/>
</dbReference>
<dbReference type="InterPro" id="IPR035093">
    <property type="entry name" value="RelE/ParE_toxin_dom_sf"/>
</dbReference>
<dbReference type="GO" id="GO:0006402">
    <property type="term" value="P:mRNA catabolic process"/>
    <property type="evidence" value="ECO:0007669"/>
    <property type="project" value="TreeGrafter"/>
</dbReference>
<dbReference type="SUPFAM" id="SSF143011">
    <property type="entry name" value="RelE-like"/>
    <property type="match status" value="1"/>
</dbReference>
<evidence type="ECO:0000313" key="3">
    <source>
        <dbReference type="Proteomes" id="UP000005777"/>
    </source>
</evidence>